<proteinExistence type="predicted"/>
<dbReference type="PANTHER" id="PTHR43777:SF1">
    <property type="entry name" value="MOLYBDENUM COFACTOR CYTIDYLYLTRANSFERASE"/>
    <property type="match status" value="1"/>
</dbReference>
<protein>
    <submittedName>
        <fullName evidence="3">Nucleotidyltransferase family protein</fullName>
    </submittedName>
</protein>
<dbReference type="InterPro" id="IPR025877">
    <property type="entry name" value="MobA-like_NTP_Trfase"/>
</dbReference>
<dbReference type="EMBL" id="BAAAFE010000001">
    <property type="protein sequence ID" value="GAA0860810.1"/>
    <property type="molecule type" value="Genomic_DNA"/>
</dbReference>
<evidence type="ECO:0000313" key="3">
    <source>
        <dbReference type="EMBL" id="GAA0860810.1"/>
    </source>
</evidence>
<evidence type="ECO:0000313" key="4">
    <source>
        <dbReference type="Proteomes" id="UP001500738"/>
    </source>
</evidence>
<dbReference type="SUPFAM" id="SSF53448">
    <property type="entry name" value="Nucleotide-diphospho-sugar transferases"/>
    <property type="match status" value="1"/>
</dbReference>
<organism evidence="3 4">
    <name type="scientific">Sphingopyxis soli</name>
    <dbReference type="NCBI Taxonomy" id="592051"/>
    <lineage>
        <taxon>Bacteria</taxon>
        <taxon>Pseudomonadati</taxon>
        <taxon>Pseudomonadota</taxon>
        <taxon>Alphaproteobacteria</taxon>
        <taxon>Sphingomonadales</taxon>
        <taxon>Sphingomonadaceae</taxon>
        <taxon>Sphingopyxis</taxon>
    </lineage>
</organism>
<reference evidence="4" key="1">
    <citation type="journal article" date="2019" name="Int. J. Syst. Evol. Microbiol.">
        <title>The Global Catalogue of Microorganisms (GCM) 10K type strain sequencing project: providing services to taxonomists for standard genome sequencing and annotation.</title>
        <authorList>
            <consortium name="The Broad Institute Genomics Platform"/>
            <consortium name="The Broad Institute Genome Sequencing Center for Infectious Disease"/>
            <person name="Wu L."/>
            <person name="Ma J."/>
        </authorList>
    </citation>
    <scope>NUCLEOTIDE SEQUENCE [LARGE SCALE GENOMIC DNA]</scope>
    <source>
        <strain evidence="4">JCM 15910</strain>
    </source>
</reference>
<dbReference type="PANTHER" id="PTHR43777">
    <property type="entry name" value="MOLYBDENUM COFACTOR CYTIDYLYLTRANSFERASE"/>
    <property type="match status" value="1"/>
</dbReference>
<dbReference type="Proteomes" id="UP001500738">
    <property type="component" value="Unassembled WGS sequence"/>
</dbReference>
<accession>A0ABP3X7B6</accession>
<comment type="caution">
    <text evidence="3">The sequence shown here is derived from an EMBL/GenBank/DDBJ whole genome shotgun (WGS) entry which is preliminary data.</text>
</comment>
<gene>
    <name evidence="3" type="ORF">GCM10009115_00860</name>
</gene>
<evidence type="ECO:0000259" key="2">
    <source>
        <dbReference type="Pfam" id="PF12804"/>
    </source>
</evidence>
<name>A0ABP3X7B6_9SPHN</name>
<feature type="domain" description="MobA-like NTP transferase" evidence="2">
    <location>
        <begin position="9"/>
        <end position="169"/>
    </location>
</feature>
<keyword evidence="1" id="KW-0460">Magnesium</keyword>
<keyword evidence="4" id="KW-1185">Reference proteome</keyword>
<sequence length="192" mass="19406">MIDPGAVAAIFLAAGRSSRFGAADKLLAPLDAMPVALRAAAAIVELAPARRIAVCPDRDGDLATLLAAEGFEIVANPDTEAGLSASLRKGIDAVAAGPERAALLCLADMPLVRAAHLRALLARFDPETAPVVASSRDGVPMPPALFARAVFGELATATGDRGGRALLASAALVPAAAGELADIDRPADLSAW</sequence>
<dbReference type="Pfam" id="PF12804">
    <property type="entry name" value="NTP_transf_3"/>
    <property type="match status" value="1"/>
</dbReference>
<dbReference type="InterPro" id="IPR029044">
    <property type="entry name" value="Nucleotide-diphossugar_trans"/>
</dbReference>
<dbReference type="RefSeq" id="WP_215353545.1">
    <property type="nucleotide sequence ID" value="NZ_BAAAFE010000001.1"/>
</dbReference>
<dbReference type="Gene3D" id="3.90.550.10">
    <property type="entry name" value="Spore Coat Polysaccharide Biosynthesis Protein SpsA, Chain A"/>
    <property type="match status" value="1"/>
</dbReference>
<evidence type="ECO:0000256" key="1">
    <source>
        <dbReference type="ARBA" id="ARBA00022842"/>
    </source>
</evidence>
<dbReference type="CDD" id="cd04182">
    <property type="entry name" value="GT_2_like_f"/>
    <property type="match status" value="1"/>
</dbReference>